<reference evidence="6" key="1">
    <citation type="submission" date="2014-07" db="EMBL/GenBank/DDBJ databases">
        <authorList>
            <person name="Urmite Genomes Urmite Genomes"/>
        </authorList>
    </citation>
    <scope>NUCLEOTIDE SEQUENCE</scope>
    <source>
        <strain evidence="6">11W110_air</strain>
    </source>
</reference>
<feature type="domain" description="Solute-binding protein family 3/N-terminal" evidence="5">
    <location>
        <begin position="47"/>
        <end position="270"/>
    </location>
</feature>
<name>A0A078MUT6_9MICC</name>
<organism evidence="6">
    <name type="scientific">Arthrobacter saudimassiliensis</name>
    <dbReference type="NCBI Taxonomy" id="1461584"/>
    <lineage>
        <taxon>Bacteria</taxon>
        <taxon>Bacillati</taxon>
        <taxon>Actinomycetota</taxon>
        <taxon>Actinomycetes</taxon>
        <taxon>Micrococcales</taxon>
        <taxon>Micrococcaceae</taxon>
        <taxon>Arthrobacter</taxon>
    </lineage>
</organism>
<dbReference type="Pfam" id="PF09084">
    <property type="entry name" value="NMT1"/>
    <property type="match status" value="1"/>
</dbReference>
<protein>
    <submittedName>
        <fullName evidence="6">Putative aliphatic sulfonates-binding protein</fullName>
    </submittedName>
</protein>
<feature type="signal peptide" evidence="4">
    <location>
        <begin position="1"/>
        <end position="20"/>
    </location>
</feature>
<dbReference type="PANTHER" id="PTHR30024">
    <property type="entry name" value="ALIPHATIC SULFONATES-BINDING PROTEIN-RELATED"/>
    <property type="match status" value="1"/>
</dbReference>
<evidence type="ECO:0000256" key="4">
    <source>
        <dbReference type="SAM" id="SignalP"/>
    </source>
</evidence>
<dbReference type="PROSITE" id="PS51257">
    <property type="entry name" value="PROKAR_LIPOPROTEIN"/>
    <property type="match status" value="1"/>
</dbReference>
<evidence type="ECO:0000256" key="2">
    <source>
        <dbReference type="ARBA" id="ARBA00010742"/>
    </source>
</evidence>
<dbReference type="EMBL" id="LN483071">
    <property type="protein sequence ID" value="CEA09207.1"/>
    <property type="molecule type" value="Genomic_DNA"/>
</dbReference>
<feature type="chain" id="PRO_5039265799" evidence="4">
    <location>
        <begin position="21"/>
        <end position="333"/>
    </location>
</feature>
<evidence type="ECO:0000259" key="5">
    <source>
        <dbReference type="SMART" id="SM00062"/>
    </source>
</evidence>
<dbReference type="PANTHER" id="PTHR30024:SF47">
    <property type="entry name" value="TAURINE-BINDING PERIPLASMIC PROTEIN"/>
    <property type="match status" value="1"/>
</dbReference>
<keyword evidence="3 4" id="KW-0732">Signal</keyword>
<evidence type="ECO:0000256" key="1">
    <source>
        <dbReference type="ARBA" id="ARBA00004418"/>
    </source>
</evidence>
<evidence type="ECO:0000313" key="6">
    <source>
        <dbReference type="EMBL" id="CEA09207.1"/>
    </source>
</evidence>
<proteinExistence type="inferred from homology"/>
<accession>A0A078MUT6</accession>
<dbReference type="InterPro" id="IPR015168">
    <property type="entry name" value="SsuA/THI5"/>
</dbReference>
<dbReference type="SUPFAM" id="SSF53850">
    <property type="entry name" value="Periplasmic binding protein-like II"/>
    <property type="match status" value="1"/>
</dbReference>
<evidence type="ECO:0000256" key="3">
    <source>
        <dbReference type="ARBA" id="ARBA00022729"/>
    </source>
</evidence>
<dbReference type="PATRIC" id="fig|1461584.3.peg.2546"/>
<dbReference type="SMART" id="SM00062">
    <property type="entry name" value="PBPb"/>
    <property type="match status" value="1"/>
</dbReference>
<dbReference type="GO" id="GO:0042597">
    <property type="term" value="C:periplasmic space"/>
    <property type="evidence" value="ECO:0007669"/>
    <property type="project" value="UniProtKB-SubCell"/>
</dbReference>
<gene>
    <name evidence="6" type="primary">ssuA_2</name>
    <name evidence="6" type="ORF">BN1051_02574</name>
</gene>
<dbReference type="AlphaFoldDB" id="A0A078MUT6"/>
<sequence>MKRSPLLLAAAAATALTLSACGGGSLSGGSTGEATGDGAAAGEGLTEVSVGVIPILDTAPIWLGKEQGFFEEAGLDLNITETSGGAAAVPGVVSGDFQFAFGNIISVMVANDKGLDLEFLANGISTSGDTSSDVGAVVVPADSPIQSPADLAGKTVSVNNLSNIGDTTIRSVVEEDGGDHESIRFVEVGFPDAPAALASGQIDAAWILEPFLTQALDDGARVVSYNFADMHEGLDVAGYFTTSSYAEENPEIAEAFTEAMNKSLEYAQENPDQVRDIVGTYTSIGDEMRARMVLPAYRSEFNREAAEALGTAATRYGTLSKEPDLDAMLPSGS</sequence>
<comment type="similarity">
    <text evidence="2">Belongs to the bacterial solute-binding protein SsuA/TauA family.</text>
</comment>
<dbReference type="Gene3D" id="3.40.190.10">
    <property type="entry name" value="Periplasmic binding protein-like II"/>
    <property type="match status" value="2"/>
</dbReference>
<comment type="subcellular location">
    <subcellularLocation>
        <location evidence="1">Periplasm</location>
    </subcellularLocation>
</comment>
<dbReference type="InterPro" id="IPR001638">
    <property type="entry name" value="Solute-binding_3/MltF_N"/>
</dbReference>